<dbReference type="Proteomes" id="UP000622797">
    <property type="component" value="Unassembled WGS sequence"/>
</dbReference>
<dbReference type="InterPro" id="IPR052895">
    <property type="entry name" value="HetReg/Transcr_Mod"/>
</dbReference>
<dbReference type="InterPro" id="IPR010730">
    <property type="entry name" value="HET"/>
</dbReference>
<dbReference type="PANTHER" id="PTHR24148">
    <property type="entry name" value="ANKYRIN REPEAT DOMAIN-CONTAINING PROTEIN 39 HOMOLOG-RELATED"/>
    <property type="match status" value="1"/>
</dbReference>
<proteinExistence type="predicted"/>
<evidence type="ECO:0000313" key="2">
    <source>
        <dbReference type="EMBL" id="KAF4963078.1"/>
    </source>
</evidence>
<dbReference type="OrthoDB" id="2157530at2759"/>
<accession>A0A8H4X5W8</accession>
<evidence type="ECO:0000313" key="3">
    <source>
        <dbReference type="Proteomes" id="UP000622797"/>
    </source>
</evidence>
<dbReference type="EMBL" id="JABEXW010000497">
    <property type="protein sequence ID" value="KAF4963078.1"/>
    <property type="molecule type" value="Genomic_DNA"/>
</dbReference>
<reference evidence="2" key="1">
    <citation type="journal article" date="2020" name="BMC Genomics">
        <title>Correction to: Identification and distribution of gene clusters required for synthesis of sphingolipid metabolism inhibitors in diverse species of the filamentous fungus Fusarium.</title>
        <authorList>
            <person name="Kim H.S."/>
            <person name="Lohmar J.M."/>
            <person name="Busman M."/>
            <person name="Brown D.W."/>
            <person name="Naumann T.A."/>
            <person name="Divon H.H."/>
            <person name="Lysoe E."/>
            <person name="Uhlig S."/>
            <person name="Proctor R.H."/>
        </authorList>
    </citation>
    <scope>NUCLEOTIDE SEQUENCE</scope>
    <source>
        <strain evidence="2">NRRL 20472</strain>
    </source>
</reference>
<gene>
    <name evidence="2" type="ORF">FSARC_8880</name>
</gene>
<evidence type="ECO:0000259" key="1">
    <source>
        <dbReference type="Pfam" id="PF06985"/>
    </source>
</evidence>
<protein>
    <recommendedName>
        <fullName evidence="1">Heterokaryon incompatibility domain-containing protein</fullName>
    </recommendedName>
</protein>
<sequence>MAVKVAGHESILPSLDLLQSEIRILEVEAGVQGSPIHCKFHVISMDDVKIPYEALSYAWGLSNATSRQTVHVGGKGVEVTGSLYGALQRLRLVQKSRYLWIDAFCINQADDEEKTQQVSMMCRIYSQCTRCLIWLGPLEEVDYHDGQAAVDALYWIGGSQEAPTWLDDETARDAVAKALKVFINTSWWGRIWTVQEAILPQQAIVFWGSCEISWDSMRRAVDSFFDNSAPEIPAEFWDNGSILNLQHAMRGLDISRDEPLFEILWRWRYRNATDPRDKVYGVLGFRDDVFLPTIAKCDYSIDVRTVYERTTIGLISTSGDLLPLIGRGGEGSDIPGIASWAVDWNGVKEQSRHSTSDVCDHIRIWHDLGYTADRGLFGIGEGLRVENEQVLCLQGLRVDRICLVEDKSENDVQSDEGSTGSLFLSAGSRWGGLITSFQRLFPDQLPVNWMGALLGVITGKLIPENPDHGDDIENWTQQMVRPQALFITESGLFGLGPRNIQPGQEVWVIGGSRLPVVLGLDSDSEGKEPQGDFTFAG</sequence>
<organism evidence="2 3">
    <name type="scientific">Fusarium sarcochroum</name>
    <dbReference type="NCBI Taxonomy" id="1208366"/>
    <lineage>
        <taxon>Eukaryota</taxon>
        <taxon>Fungi</taxon>
        <taxon>Dikarya</taxon>
        <taxon>Ascomycota</taxon>
        <taxon>Pezizomycotina</taxon>
        <taxon>Sordariomycetes</taxon>
        <taxon>Hypocreomycetidae</taxon>
        <taxon>Hypocreales</taxon>
        <taxon>Nectriaceae</taxon>
        <taxon>Fusarium</taxon>
        <taxon>Fusarium lateritium species complex</taxon>
    </lineage>
</organism>
<dbReference type="PANTHER" id="PTHR24148:SF82">
    <property type="entry name" value="HETEROKARYON INCOMPATIBILITY DOMAIN-CONTAINING PROTEIN"/>
    <property type="match status" value="1"/>
</dbReference>
<keyword evidence="3" id="KW-1185">Reference proteome</keyword>
<name>A0A8H4X5W8_9HYPO</name>
<comment type="caution">
    <text evidence="2">The sequence shown here is derived from an EMBL/GenBank/DDBJ whole genome shotgun (WGS) entry which is preliminary data.</text>
</comment>
<feature type="domain" description="Heterokaryon incompatibility" evidence="1">
    <location>
        <begin position="52"/>
        <end position="196"/>
    </location>
</feature>
<dbReference type="Pfam" id="PF06985">
    <property type="entry name" value="HET"/>
    <property type="match status" value="1"/>
</dbReference>
<dbReference type="AlphaFoldDB" id="A0A8H4X5W8"/>
<reference evidence="2" key="2">
    <citation type="submission" date="2020-05" db="EMBL/GenBank/DDBJ databases">
        <authorList>
            <person name="Kim H.-S."/>
            <person name="Proctor R.H."/>
            <person name="Brown D.W."/>
        </authorList>
    </citation>
    <scope>NUCLEOTIDE SEQUENCE</scope>
    <source>
        <strain evidence="2">NRRL 20472</strain>
    </source>
</reference>